<organism evidence="2 3">
    <name type="scientific">Dunaliella salina</name>
    <name type="common">Green alga</name>
    <name type="synonym">Protococcus salinus</name>
    <dbReference type="NCBI Taxonomy" id="3046"/>
    <lineage>
        <taxon>Eukaryota</taxon>
        <taxon>Viridiplantae</taxon>
        <taxon>Chlorophyta</taxon>
        <taxon>core chlorophytes</taxon>
        <taxon>Chlorophyceae</taxon>
        <taxon>CS clade</taxon>
        <taxon>Chlamydomonadales</taxon>
        <taxon>Dunaliellaceae</taxon>
        <taxon>Dunaliella</taxon>
    </lineage>
</organism>
<feature type="compositionally biased region" description="Low complexity" evidence="1">
    <location>
        <begin position="250"/>
        <end position="280"/>
    </location>
</feature>
<dbReference type="Proteomes" id="UP000815325">
    <property type="component" value="Unassembled WGS sequence"/>
</dbReference>
<accession>A0ABQ7GA95</accession>
<evidence type="ECO:0008006" key="4">
    <source>
        <dbReference type="Google" id="ProtNLM"/>
    </source>
</evidence>
<sequence>MISLLLAWGLKISLRWVQYFLSTAKVAAFLPIRLCLGCLAWSCNWLAKGLALCGQAPASYSSSLQVEVLRLQAARQTELIANQAMEAQALQAMIVQLKDSRARAVQKCKASQERQRLLTESLQSALIQHQQHRGRVKATVSEAGTGIMETLKSPAATLPRQASHDPTSSQQLAPLPPTLDTHLSMDANSKPSSQAHLSGLNHLLHQHSGTAGVYMAPDDGLLSVQSMRSVDSSGNLNGIGVGGHSKAARQRQQQHQQLHQQQHYYQQQQQQQRQQQNHHQSAQSGSEQNKPRVAWGAHLGIMLAALAMRWLLDKEDEVAER</sequence>
<name>A0ABQ7GA95_DUNSA</name>
<feature type="compositionally biased region" description="Polar residues" evidence="1">
    <location>
        <begin position="186"/>
        <end position="195"/>
    </location>
</feature>
<reference evidence="2" key="1">
    <citation type="submission" date="2017-08" db="EMBL/GenBank/DDBJ databases">
        <authorList>
            <person name="Polle J.E."/>
            <person name="Barry K."/>
            <person name="Cushman J."/>
            <person name="Schmutz J."/>
            <person name="Tran D."/>
            <person name="Hathwaick L.T."/>
            <person name="Yim W.C."/>
            <person name="Jenkins J."/>
            <person name="Mckie-Krisberg Z.M."/>
            <person name="Prochnik S."/>
            <person name="Lindquist E."/>
            <person name="Dockter R.B."/>
            <person name="Adam C."/>
            <person name="Molina H."/>
            <person name="Bunkerborg J."/>
            <person name="Jin E."/>
            <person name="Buchheim M."/>
            <person name="Magnuson J."/>
        </authorList>
    </citation>
    <scope>NUCLEOTIDE SEQUENCE</scope>
    <source>
        <strain evidence="2">CCAP 19/18</strain>
    </source>
</reference>
<gene>
    <name evidence="2" type="ORF">DUNSADRAFT_13007</name>
</gene>
<evidence type="ECO:0000313" key="2">
    <source>
        <dbReference type="EMBL" id="KAF5831534.1"/>
    </source>
</evidence>
<evidence type="ECO:0000313" key="3">
    <source>
        <dbReference type="Proteomes" id="UP000815325"/>
    </source>
</evidence>
<protein>
    <recommendedName>
        <fullName evidence="4">Encoded protein</fullName>
    </recommendedName>
</protein>
<feature type="region of interest" description="Disordered" evidence="1">
    <location>
        <begin position="233"/>
        <end position="290"/>
    </location>
</feature>
<evidence type="ECO:0000256" key="1">
    <source>
        <dbReference type="SAM" id="MobiDB-lite"/>
    </source>
</evidence>
<keyword evidence="3" id="KW-1185">Reference proteome</keyword>
<dbReference type="EMBL" id="MU069941">
    <property type="protein sequence ID" value="KAF5831534.1"/>
    <property type="molecule type" value="Genomic_DNA"/>
</dbReference>
<feature type="region of interest" description="Disordered" evidence="1">
    <location>
        <begin position="156"/>
        <end position="195"/>
    </location>
</feature>
<proteinExistence type="predicted"/>
<comment type="caution">
    <text evidence="2">The sequence shown here is derived from an EMBL/GenBank/DDBJ whole genome shotgun (WGS) entry which is preliminary data.</text>
</comment>